<dbReference type="GO" id="GO:0036297">
    <property type="term" value="P:interstrand cross-link repair"/>
    <property type="evidence" value="ECO:0007669"/>
    <property type="project" value="TreeGrafter"/>
</dbReference>
<gene>
    <name evidence="6" type="primary">LOC104265655-002</name>
</gene>
<organism evidence="6">
    <name type="scientific">Phallusia mammillata</name>
    <dbReference type="NCBI Taxonomy" id="59560"/>
    <lineage>
        <taxon>Eukaryota</taxon>
        <taxon>Metazoa</taxon>
        <taxon>Chordata</taxon>
        <taxon>Tunicata</taxon>
        <taxon>Ascidiacea</taxon>
        <taxon>Phlebobranchia</taxon>
        <taxon>Ascidiidae</taxon>
        <taxon>Phallusia</taxon>
    </lineage>
</organism>
<keyword evidence="2" id="KW-0255">Endonuclease</keyword>
<sequence>MITDICEQHPEHRVYVGTSWVGHEDLLEKLSANLKEYVFVDSDFFSRLQLLEVVDVFKTGSSCRLNAVPNSKLTCSSIAEWNKEMPTIGIKPTAMFGGQCTTGSKSAGMLHCVPYSNHCNFLELTEFVKLVAPKHIKPIVPGRKYKSGMESMFRADMRQLDNYLCITEENTDFQTKSDNLKSGMNKKENLQQVQYKKHQGKVKRMNSLKIYLN</sequence>
<dbReference type="GO" id="GO:0004519">
    <property type="term" value="F:endonuclease activity"/>
    <property type="evidence" value="ECO:0007669"/>
    <property type="project" value="UniProtKB-KW"/>
</dbReference>
<dbReference type="EMBL" id="LR787285">
    <property type="protein sequence ID" value="CAB3263147.1"/>
    <property type="molecule type" value="mRNA"/>
</dbReference>
<proteinExistence type="evidence at transcript level"/>
<dbReference type="PANTHER" id="PTHR23240">
    <property type="entry name" value="DNA CROSS-LINK REPAIR PROTEIN PSO2/SNM1-RELATED"/>
    <property type="match status" value="1"/>
</dbReference>
<name>A0A6F9DI61_9ASCI</name>
<evidence type="ECO:0000259" key="5">
    <source>
        <dbReference type="Pfam" id="PF07522"/>
    </source>
</evidence>
<keyword evidence="3" id="KW-0378">Hydrolase</keyword>
<dbReference type="Gene3D" id="3.40.50.12650">
    <property type="match status" value="1"/>
</dbReference>
<evidence type="ECO:0000313" key="6">
    <source>
        <dbReference type="EMBL" id="CAB3263147.1"/>
    </source>
</evidence>
<evidence type="ECO:0000256" key="1">
    <source>
        <dbReference type="ARBA" id="ARBA00022722"/>
    </source>
</evidence>
<dbReference type="Pfam" id="PF07522">
    <property type="entry name" value="DRMBL"/>
    <property type="match status" value="1"/>
</dbReference>
<dbReference type="InterPro" id="IPR011084">
    <property type="entry name" value="DRMBL"/>
</dbReference>
<dbReference type="PANTHER" id="PTHR23240:SF8">
    <property type="entry name" value="PROTEIN ARTEMIS"/>
    <property type="match status" value="1"/>
</dbReference>
<dbReference type="GO" id="GO:0035312">
    <property type="term" value="F:5'-3' DNA exonuclease activity"/>
    <property type="evidence" value="ECO:0007669"/>
    <property type="project" value="TreeGrafter"/>
</dbReference>
<dbReference type="GO" id="GO:0000723">
    <property type="term" value="P:telomere maintenance"/>
    <property type="evidence" value="ECO:0007669"/>
    <property type="project" value="TreeGrafter"/>
</dbReference>
<evidence type="ECO:0000256" key="2">
    <source>
        <dbReference type="ARBA" id="ARBA00022759"/>
    </source>
</evidence>
<accession>A0A6F9DI61</accession>
<keyword evidence="1" id="KW-0540">Nuclease</keyword>
<dbReference type="GO" id="GO:0003684">
    <property type="term" value="F:damaged DNA binding"/>
    <property type="evidence" value="ECO:0007669"/>
    <property type="project" value="TreeGrafter"/>
</dbReference>
<feature type="domain" description="DNA repair metallo-beta-lactamase" evidence="5">
    <location>
        <begin position="64"/>
        <end position="141"/>
    </location>
</feature>
<evidence type="ECO:0000256" key="3">
    <source>
        <dbReference type="ARBA" id="ARBA00022801"/>
    </source>
</evidence>
<dbReference type="GO" id="GO:0006303">
    <property type="term" value="P:double-strand break repair via nonhomologous end joining"/>
    <property type="evidence" value="ECO:0007669"/>
    <property type="project" value="TreeGrafter"/>
</dbReference>
<dbReference type="AlphaFoldDB" id="A0A6F9DI61"/>
<protein>
    <submittedName>
        <fullName evidence="6">Uncharacterized protein LOC104265655</fullName>
    </submittedName>
</protein>
<reference evidence="6" key="1">
    <citation type="submission" date="2020-04" db="EMBL/GenBank/DDBJ databases">
        <authorList>
            <person name="Neveu A P."/>
        </authorList>
    </citation>
    <scope>NUCLEOTIDE SEQUENCE</scope>
    <source>
        <tissue evidence="6">Whole embryo</tissue>
    </source>
</reference>
<keyword evidence="4" id="KW-0269">Exonuclease</keyword>
<evidence type="ECO:0000256" key="4">
    <source>
        <dbReference type="ARBA" id="ARBA00022839"/>
    </source>
</evidence>